<sequence>MSETTIAFALDAAAMLLALLIALGAMRLGAAQFNLLAPADAEAVPIFHVSALMAGLICGAVLLICSPNLDAFAPRRIFAEDSPWAIDLKEFLTSYALPQAAALRTFWGGLRGESGAPVIMAAWTAVASILFGCFAALRFWRGWSRVRALLAFFSLAGWITLLLGYGVHLAAWVAAHLSFWIFLLLLVALQRWRHGRRSAAH</sequence>
<dbReference type="Proteomes" id="UP000661507">
    <property type="component" value="Unassembled WGS sequence"/>
</dbReference>
<protein>
    <submittedName>
        <fullName evidence="2">Uncharacterized protein</fullName>
    </submittedName>
</protein>
<feature type="transmembrane region" description="Helical" evidence="1">
    <location>
        <begin position="116"/>
        <end position="137"/>
    </location>
</feature>
<reference evidence="2" key="2">
    <citation type="submission" date="2020-09" db="EMBL/GenBank/DDBJ databases">
        <authorList>
            <person name="Sun Q."/>
            <person name="Zhou Y."/>
        </authorList>
    </citation>
    <scope>NUCLEOTIDE SEQUENCE</scope>
    <source>
        <strain evidence="2">CGMCC 1.3617</strain>
    </source>
</reference>
<keyword evidence="3" id="KW-1185">Reference proteome</keyword>
<keyword evidence="1" id="KW-0812">Transmembrane</keyword>
<feature type="transmembrane region" description="Helical" evidence="1">
    <location>
        <begin position="92"/>
        <end position="110"/>
    </location>
</feature>
<dbReference type="AlphaFoldDB" id="A0A917K323"/>
<organism evidence="2 3">
    <name type="scientific">Neoroseomonas lacus</name>
    <dbReference type="NCBI Taxonomy" id="287609"/>
    <lineage>
        <taxon>Bacteria</taxon>
        <taxon>Pseudomonadati</taxon>
        <taxon>Pseudomonadota</taxon>
        <taxon>Alphaproteobacteria</taxon>
        <taxon>Acetobacterales</taxon>
        <taxon>Acetobacteraceae</taxon>
        <taxon>Neoroseomonas</taxon>
    </lineage>
</organism>
<dbReference type="EMBL" id="BMKW01000001">
    <property type="protein sequence ID" value="GGI98948.1"/>
    <property type="molecule type" value="Genomic_DNA"/>
</dbReference>
<gene>
    <name evidence="2" type="ORF">GCM10011320_02180</name>
</gene>
<keyword evidence="1" id="KW-0472">Membrane</keyword>
<feature type="transmembrane region" description="Helical" evidence="1">
    <location>
        <begin position="171"/>
        <end position="189"/>
    </location>
</feature>
<keyword evidence="1" id="KW-1133">Transmembrane helix</keyword>
<accession>A0A917K323</accession>
<name>A0A917K323_9PROT</name>
<feature type="transmembrane region" description="Helical" evidence="1">
    <location>
        <begin position="149"/>
        <end position="165"/>
    </location>
</feature>
<proteinExistence type="predicted"/>
<comment type="caution">
    <text evidence="2">The sequence shown here is derived from an EMBL/GenBank/DDBJ whole genome shotgun (WGS) entry which is preliminary data.</text>
</comment>
<dbReference type="RefSeq" id="WP_188965065.1">
    <property type="nucleotide sequence ID" value="NZ_BMKW01000001.1"/>
</dbReference>
<feature type="transmembrane region" description="Helical" evidence="1">
    <location>
        <begin position="51"/>
        <end position="71"/>
    </location>
</feature>
<evidence type="ECO:0000313" key="3">
    <source>
        <dbReference type="Proteomes" id="UP000661507"/>
    </source>
</evidence>
<evidence type="ECO:0000313" key="2">
    <source>
        <dbReference type="EMBL" id="GGI98948.1"/>
    </source>
</evidence>
<reference evidence="2" key="1">
    <citation type="journal article" date="2014" name="Int. J. Syst. Evol. Microbiol.">
        <title>Complete genome sequence of Corynebacterium casei LMG S-19264T (=DSM 44701T), isolated from a smear-ripened cheese.</title>
        <authorList>
            <consortium name="US DOE Joint Genome Institute (JGI-PGF)"/>
            <person name="Walter F."/>
            <person name="Albersmeier A."/>
            <person name="Kalinowski J."/>
            <person name="Ruckert C."/>
        </authorList>
    </citation>
    <scope>NUCLEOTIDE SEQUENCE</scope>
    <source>
        <strain evidence="2">CGMCC 1.3617</strain>
    </source>
</reference>
<evidence type="ECO:0000256" key="1">
    <source>
        <dbReference type="SAM" id="Phobius"/>
    </source>
</evidence>